<gene>
    <name evidence="2" type="ORF">BOTBODRAFT_178013</name>
</gene>
<feature type="compositionally biased region" description="Acidic residues" evidence="1">
    <location>
        <begin position="222"/>
        <end position="232"/>
    </location>
</feature>
<dbReference type="HOGENOM" id="CLU_674375_0_0_1"/>
<proteinExistence type="predicted"/>
<name>A0A067MFS8_BOTB1</name>
<keyword evidence="3" id="KW-1185">Reference proteome</keyword>
<feature type="region of interest" description="Disordered" evidence="1">
    <location>
        <begin position="124"/>
        <end position="395"/>
    </location>
</feature>
<dbReference type="EMBL" id="KL198065">
    <property type="protein sequence ID" value="KDQ10742.1"/>
    <property type="molecule type" value="Genomic_DNA"/>
</dbReference>
<feature type="compositionally biased region" description="Low complexity" evidence="1">
    <location>
        <begin position="124"/>
        <end position="153"/>
    </location>
</feature>
<dbReference type="Proteomes" id="UP000027195">
    <property type="component" value="Unassembled WGS sequence"/>
</dbReference>
<feature type="compositionally biased region" description="Basic and acidic residues" evidence="1">
    <location>
        <begin position="174"/>
        <end position="187"/>
    </location>
</feature>
<feature type="compositionally biased region" description="Low complexity" evidence="1">
    <location>
        <begin position="250"/>
        <end position="269"/>
    </location>
</feature>
<protein>
    <submittedName>
        <fullName evidence="2">Uncharacterized protein</fullName>
    </submittedName>
</protein>
<reference evidence="3" key="1">
    <citation type="journal article" date="2014" name="Proc. Natl. Acad. Sci. U.S.A.">
        <title>Extensive sampling of basidiomycete genomes demonstrates inadequacy of the white-rot/brown-rot paradigm for wood decay fungi.</title>
        <authorList>
            <person name="Riley R."/>
            <person name="Salamov A.A."/>
            <person name="Brown D.W."/>
            <person name="Nagy L.G."/>
            <person name="Floudas D."/>
            <person name="Held B.W."/>
            <person name="Levasseur A."/>
            <person name="Lombard V."/>
            <person name="Morin E."/>
            <person name="Otillar R."/>
            <person name="Lindquist E.A."/>
            <person name="Sun H."/>
            <person name="LaButti K.M."/>
            <person name="Schmutz J."/>
            <person name="Jabbour D."/>
            <person name="Luo H."/>
            <person name="Baker S.E."/>
            <person name="Pisabarro A.G."/>
            <person name="Walton J.D."/>
            <person name="Blanchette R.A."/>
            <person name="Henrissat B."/>
            <person name="Martin F."/>
            <person name="Cullen D."/>
            <person name="Hibbett D.S."/>
            <person name="Grigoriev I.V."/>
        </authorList>
    </citation>
    <scope>NUCLEOTIDE SEQUENCE [LARGE SCALE GENOMIC DNA]</scope>
    <source>
        <strain evidence="3">FD-172 SS1</strain>
    </source>
</reference>
<feature type="compositionally biased region" description="Pro residues" evidence="1">
    <location>
        <begin position="37"/>
        <end position="56"/>
    </location>
</feature>
<accession>A0A067MFS8</accession>
<feature type="compositionally biased region" description="Low complexity" evidence="1">
    <location>
        <begin position="66"/>
        <end position="81"/>
    </location>
</feature>
<feature type="compositionally biased region" description="Polar residues" evidence="1">
    <location>
        <begin position="329"/>
        <end position="341"/>
    </location>
</feature>
<dbReference type="InParanoid" id="A0A067MFS8"/>
<evidence type="ECO:0000313" key="3">
    <source>
        <dbReference type="Proteomes" id="UP000027195"/>
    </source>
</evidence>
<dbReference type="AlphaFoldDB" id="A0A067MFS8"/>
<feature type="compositionally biased region" description="Pro residues" evidence="1">
    <location>
        <begin position="360"/>
        <end position="372"/>
    </location>
</feature>
<organism evidence="2 3">
    <name type="scientific">Botryobasidium botryosum (strain FD-172 SS1)</name>
    <dbReference type="NCBI Taxonomy" id="930990"/>
    <lineage>
        <taxon>Eukaryota</taxon>
        <taxon>Fungi</taxon>
        <taxon>Dikarya</taxon>
        <taxon>Basidiomycota</taxon>
        <taxon>Agaricomycotina</taxon>
        <taxon>Agaricomycetes</taxon>
        <taxon>Cantharellales</taxon>
        <taxon>Botryobasidiaceae</taxon>
        <taxon>Botryobasidium</taxon>
    </lineage>
</organism>
<feature type="compositionally biased region" description="Low complexity" evidence="1">
    <location>
        <begin position="306"/>
        <end position="320"/>
    </location>
</feature>
<evidence type="ECO:0000313" key="2">
    <source>
        <dbReference type="EMBL" id="KDQ10742.1"/>
    </source>
</evidence>
<sequence length="408" mass="43943">MFYTPPKEPVDEDRLIWKSSQADFFAELRESIIKNAPPIPPRSVTPPIEFLPPPPRARTVDSTYPESSTSSSSGEGSTLSLAARCRARRRAALLNQQAAAGASALSGVDLSALVKKIVESGQQAVEAAKAADAAAVAGPSVAPSKGVQQQQQRKQPEERPRRVPLFSKPTSAGKQRERASEPAEERSMPLGDCLNHKSKSLDTLPFPFRKSSQGTSDSPICIDDDSNDDDGSAMDVDSGSPRKRTPIVSPTPSRRASRTFTSSAAQQEQLPPPSLPLHQHSQQRRLGMRGPAVSAYAATSKPQPPSHNSSQSSSQQRPKSLGMKGRYTIQVQHQAAASSVKSRVPPKQTALTKPFRTPRPAAPAPVPPPRTPPRTHAMSVVSPADKSFSSDTDVDMDALEEVMRKYDN</sequence>
<evidence type="ECO:0000256" key="1">
    <source>
        <dbReference type="SAM" id="MobiDB-lite"/>
    </source>
</evidence>
<feature type="region of interest" description="Disordered" evidence="1">
    <location>
        <begin position="35"/>
        <end position="81"/>
    </location>
</feature>